<evidence type="ECO:0000256" key="1">
    <source>
        <dbReference type="ARBA" id="ARBA00005964"/>
    </source>
</evidence>
<dbReference type="EMBL" id="JACHMH010000001">
    <property type="protein sequence ID" value="MBB4676096.1"/>
    <property type="molecule type" value="Genomic_DNA"/>
</dbReference>
<dbReference type="InterPro" id="IPR019826">
    <property type="entry name" value="Carboxylesterase_B_AS"/>
</dbReference>
<dbReference type="RefSeq" id="WP_246492497.1">
    <property type="nucleotide sequence ID" value="NZ_BAAAUI010000016.1"/>
</dbReference>
<keyword evidence="3" id="KW-0732">Signal</keyword>
<sequence>MSGWLRRLFPLMLALIAVAAGLPATAAEPLVARTEAGLVRGLAGGQVREYQGIPFAEPPVGELRWAAPRPVRSWRGVRPAVAPGPRCAQTASGEGPATAAEDCLYLNVTAPAGQIGRKPVLVWVHGGGFIWGAGSSYHAQRLAAQGDVVVVTVNYRLGAFGFLAHPELGAAGGAFGLQDQVAALQWVRRNIGGFGGDPGNVTLLGESAGAFSICALLTVPATKPLIDRAIVQSGSCSVHLPRNGTFPGSGEYRLLVPRAQLEALGVDAASTLNCPDLACLRRVDAQRWLDTGLINHFSQAGFHTDLLPEDPAAVLHAGRAHQVPMIMGFTRDELRLHTGSALVGGASYDYEHLMRDSFGPRAKEIGAAYPLTGSDKYTSALAWSAVSTDAGWACPTLADAQAFNRGQAPVYTYVFADRDAPNLGYQAPADFPLGAYHGSELQYLFWDAPAEPGRLGLAGDLIRHWAQFARHGDPNLAGAPGWPRFDGVNAQSFSPRDTGSVNAGAQHHCRLWTAR</sequence>
<evidence type="ECO:0000313" key="5">
    <source>
        <dbReference type="EMBL" id="MBB4676096.1"/>
    </source>
</evidence>
<dbReference type="Pfam" id="PF00135">
    <property type="entry name" value="COesterase"/>
    <property type="match status" value="1"/>
</dbReference>
<accession>A0A7W7CA17</accession>
<comment type="caution">
    <text evidence="5">The sequence shown here is derived from an EMBL/GenBank/DDBJ whole genome shotgun (WGS) entry which is preliminary data.</text>
</comment>
<dbReference type="InterPro" id="IPR002018">
    <property type="entry name" value="CarbesteraseB"/>
</dbReference>
<dbReference type="AlphaFoldDB" id="A0A7W7CA17"/>
<keyword evidence="6" id="KW-1185">Reference proteome</keyword>
<evidence type="ECO:0000256" key="2">
    <source>
        <dbReference type="ARBA" id="ARBA00022801"/>
    </source>
</evidence>
<dbReference type="InterPro" id="IPR029058">
    <property type="entry name" value="AB_hydrolase_fold"/>
</dbReference>
<keyword evidence="2 3" id="KW-0378">Hydrolase</keyword>
<dbReference type="GO" id="GO:0016787">
    <property type="term" value="F:hydrolase activity"/>
    <property type="evidence" value="ECO:0007669"/>
    <property type="project" value="UniProtKB-KW"/>
</dbReference>
<feature type="domain" description="Carboxylesterase type B" evidence="4">
    <location>
        <begin position="31"/>
        <end position="499"/>
    </location>
</feature>
<evidence type="ECO:0000313" key="6">
    <source>
        <dbReference type="Proteomes" id="UP000533598"/>
    </source>
</evidence>
<dbReference type="PANTHER" id="PTHR11559">
    <property type="entry name" value="CARBOXYLESTERASE"/>
    <property type="match status" value="1"/>
</dbReference>
<feature type="signal peptide" evidence="3">
    <location>
        <begin position="1"/>
        <end position="26"/>
    </location>
</feature>
<name>A0A7W7CA17_9PSEU</name>
<organism evidence="5 6">
    <name type="scientific">Crossiella cryophila</name>
    <dbReference type="NCBI Taxonomy" id="43355"/>
    <lineage>
        <taxon>Bacteria</taxon>
        <taxon>Bacillati</taxon>
        <taxon>Actinomycetota</taxon>
        <taxon>Actinomycetes</taxon>
        <taxon>Pseudonocardiales</taxon>
        <taxon>Pseudonocardiaceae</taxon>
        <taxon>Crossiella</taxon>
    </lineage>
</organism>
<evidence type="ECO:0000256" key="3">
    <source>
        <dbReference type="RuleBase" id="RU361235"/>
    </source>
</evidence>
<proteinExistence type="inferred from homology"/>
<dbReference type="SUPFAM" id="SSF53474">
    <property type="entry name" value="alpha/beta-Hydrolases"/>
    <property type="match status" value="1"/>
</dbReference>
<feature type="chain" id="PRO_5031607405" description="Carboxylic ester hydrolase" evidence="3">
    <location>
        <begin position="27"/>
        <end position="515"/>
    </location>
</feature>
<comment type="similarity">
    <text evidence="1 3">Belongs to the type-B carboxylesterase/lipase family.</text>
</comment>
<gene>
    <name evidence="5" type="ORF">HNR67_002214</name>
</gene>
<dbReference type="Gene3D" id="3.40.50.1820">
    <property type="entry name" value="alpha/beta hydrolase"/>
    <property type="match status" value="1"/>
</dbReference>
<dbReference type="PROSITE" id="PS00122">
    <property type="entry name" value="CARBOXYLESTERASE_B_1"/>
    <property type="match status" value="1"/>
</dbReference>
<protein>
    <recommendedName>
        <fullName evidence="3">Carboxylic ester hydrolase</fullName>
        <ecNumber evidence="3">3.1.1.-</ecNumber>
    </recommendedName>
</protein>
<reference evidence="5 6" key="1">
    <citation type="submission" date="2020-08" db="EMBL/GenBank/DDBJ databases">
        <title>Sequencing the genomes of 1000 actinobacteria strains.</title>
        <authorList>
            <person name="Klenk H.-P."/>
        </authorList>
    </citation>
    <scope>NUCLEOTIDE SEQUENCE [LARGE SCALE GENOMIC DNA]</scope>
    <source>
        <strain evidence="5 6">DSM 44230</strain>
    </source>
</reference>
<dbReference type="Proteomes" id="UP000533598">
    <property type="component" value="Unassembled WGS sequence"/>
</dbReference>
<evidence type="ECO:0000259" key="4">
    <source>
        <dbReference type="Pfam" id="PF00135"/>
    </source>
</evidence>
<dbReference type="InterPro" id="IPR050309">
    <property type="entry name" value="Type-B_Carboxylest/Lipase"/>
</dbReference>
<dbReference type="EC" id="3.1.1.-" evidence="3"/>